<dbReference type="InterPro" id="IPR043128">
    <property type="entry name" value="Rev_trsase/Diguanyl_cyclase"/>
</dbReference>
<dbReference type="OrthoDB" id="107714at2759"/>
<dbReference type="Gene3D" id="3.30.70.270">
    <property type="match status" value="2"/>
</dbReference>
<keyword evidence="2" id="KW-0808">Transferase</keyword>
<dbReference type="PANTHER" id="PTHR37984">
    <property type="entry name" value="PROTEIN CBG26694"/>
    <property type="match status" value="1"/>
</dbReference>
<reference evidence="2 3" key="1">
    <citation type="journal article" date="2017" name="Genome Biol. Evol.">
        <title>Phytophthora megakarya and P. palmivora, closely related causal agents of cacao black pod rot, underwent increases in genome sizes and gene numbers by different mechanisms.</title>
        <authorList>
            <person name="Ali S.S."/>
            <person name="Shao J."/>
            <person name="Lary D.J."/>
            <person name="Kronmiller B."/>
            <person name="Shen D."/>
            <person name="Strem M.D."/>
            <person name="Amoako-Attah I."/>
            <person name="Akrofi A.Y."/>
            <person name="Begoude B.A."/>
            <person name="Ten Hoopen G.M."/>
            <person name="Coulibaly K."/>
            <person name="Kebe B.I."/>
            <person name="Melnick R.L."/>
            <person name="Guiltinan M.J."/>
            <person name="Tyler B.M."/>
            <person name="Meinhardt L.W."/>
            <person name="Bailey B.A."/>
        </authorList>
    </citation>
    <scope>NUCLEOTIDE SEQUENCE [LARGE SCALE GENOMIC DNA]</scope>
    <source>
        <strain evidence="3">sbr112.9</strain>
    </source>
</reference>
<feature type="compositionally biased region" description="Polar residues" evidence="1">
    <location>
        <begin position="296"/>
        <end position="309"/>
    </location>
</feature>
<dbReference type="EMBL" id="NCKW01009508">
    <property type="protein sequence ID" value="POM66899.1"/>
    <property type="molecule type" value="Genomic_DNA"/>
</dbReference>
<dbReference type="Proteomes" id="UP000237271">
    <property type="component" value="Unassembled WGS sequence"/>
</dbReference>
<feature type="region of interest" description="Disordered" evidence="1">
    <location>
        <begin position="284"/>
        <end position="361"/>
    </location>
</feature>
<dbReference type="InterPro" id="IPR043502">
    <property type="entry name" value="DNA/RNA_pol_sf"/>
</dbReference>
<organism evidence="2 3">
    <name type="scientific">Phytophthora palmivora</name>
    <dbReference type="NCBI Taxonomy" id="4796"/>
    <lineage>
        <taxon>Eukaryota</taxon>
        <taxon>Sar</taxon>
        <taxon>Stramenopiles</taxon>
        <taxon>Oomycota</taxon>
        <taxon>Peronosporomycetes</taxon>
        <taxon>Peronosporales</taxon>
        <taxon>Peronosporaceae</taxon>
        <taxon>Phytophthora</taxon>
    </lineage>
</organism>
<dbReference type="AlphaFoldDB" id="A0A2P4XN16"/>
<sequence>MEVHLKHLRRVFEVMRANKLYANIDKCVFAAEEIEVLGCFVSKVGVRVDPGKVKAIAAWPTPRSQKDLRKWFGLANNLHMYPEYAKLARPLSDLLKKDADWVWERQHHDAFDSIKASLQQAPKDDEGHERVISFQSRLPNGTIPPFVIYTDHASLRTATNSPHLSQRMARWLSFFAEYNFRVEYKPGKLNVLADALSRRPDYELAHVSWVTTYLYDRIRLAYQRDDNYTPLVRFLSDGKDAKVDRLSPRQRAQFHRYELADGLLHYRSIPTFYVGRLKRYHDPLGLPSRTEEDQGENSPPRNEAESSGQPELPVSKPVNKTQASTHSSHTKGMTVPNGKSSDNSHTSSTEFHKSGRAVNTPMELMSLTTKSVQVLTKDLKGPRLASLRGSLTTRSKPKGYLDRIDVISKPTDLVAQQGPHRVPTQS</sequence>
<evidence type="ECO:0000313" key="2">
    <source>
        <dbReference type="EMBL" id="POM66899.1"/>
    </source>
</evidence>
<proteinExistence type="predicted"/>
<dbReference type="PANTHER" id="PTHR37984:SF5">
    <property type="entry name" value="PROTEIN NYNRIN-LIKE"/>
    <property type="match status" value="1"/>
</dbReference>
<accession>A0A2P4XN16</accession>
<dbReference type="SUPFAM" id="SSF56672">
    <property type="entry name" value="DNA/RNA polymerases"/>
    <property type="match status" value="1"/>
</dbReference>
<dbReference type="GO" id="GO:0003964">
    <property type="term" value="F:RNA-directed DNA polymerase activity"/>
    <property type="evidence" value="ECO:0007669"/>
    <property type="project" value="UniProtKB-KW"/>
</dbReference>
<keyword evidence="2" id="KW-0548">Nucleotidyltransferase</keyword>
<dbReference type="InterPro" id="IPR050951">
    <property type="entry name" value="Retrovirus_Pol_polyprotein"/>
</dbReference>
<comment type="caution">
    <text evidence="2">The sequence shown here is derived from an EMBL/GenBank/DDBJ whole genome shotgun (WGS) entry which is preliminary data.</text>
</comment>
<gene>
    <name evidence="2" type="ORF">PHPALM_17171</name>
</gene>
<keyword evidence="2" id="KW-0695">RNA-directed DNA polymerase</keyword>
<name>A0A2P4XN16_9STRA</name>
<evidence type="ECO:0000313" key="3">
    <source>
        <dbReference type="Proteomes" id="UP000237271"/>
    </source>
</evidence>
<protein>
    <submittedName>
        <fullName evidence="2">Reverse transcriptase</fullName>
    </submittedName>
</protein>
<evidence type="ECO:0000256" key="1">
    <source>
        <dbReference type="SAM" id="MobiDB-lite"/>
    </source>
</evidence>
<keyword evidence="3" id="KW-1185">Reference proteome</keyword>
<feature type="compositionally biased region" description="Polar residues" evidence="1">
    <location>
        <begin position="318"/>
        <end position="349"/>
    </location>
</feature>